<proteinExistence type="predicted"/>
<organism evidence="2 3">
    <name type="scientific">Verticillium dahliae (strain VdLs.17 / ATCC MYA-4575 / FGSC 10137)</name>
    <name type="common">Verticillium wilt</name>
    <dbReference type="NCBI Taxonomy" id="498257"/>
    <lineage>
        <taxon>Eukaryota</taxon>
        <taxon>Fungi</taxon>
        <taxon>Dikarya</taxon>
        <taxon>Ascomycota</taxon>
        <taxon>Pezizomycotina</taxon>
        <taxon>Sordariomycetes</taxon>
        <taxon>Hypocreomycetidae</taxon>
        <taxon>Glomerellales</taxon>
        <taxon>Plectosphaerellaceae</taxon>
        <taxon>Verticillium</taxon>
    </lineage>
</organism>
<name>G2X4T2_VERDV</name>
<feature type="compositionally biased region" description="Polar residues" evidence="1">
    <location>
        <begin position="30"/>
        <end position="43"/>
    </location>
</feature>
<evidence type="ECO:0000256" key="1">
    <source>
        <dbReference type="SAM" id="MobiDB-lite"/>
    </source>
</evidence>
<dbReference type="AlphaFoldDB" id="G2X4T2"/>
<dbReference type="InParanoid" id="G2X4T2"/>
<gene>
    <name evidence="2" type="ORF">VDAG_05164</name>
</gene>
<dbReference type="KEGG" id="vda:VDAG_05164"/>
<keyword evidence="3" id="KW-1185">Reference proteome</keyword>
<evidence type="ECO:0000313" key="3">
    <source>
        <dbReference type="Proteomes" id="UP000001611"/>
    </source>
</evidence>
<reference evidence="2 3" key="1">
    <citation type="submission" date="2008-03" db="EMBL/GenBank/DDBJ databases">
        <title>The Genome Sequence of Verticillium dahliae VdLs.17.</title>
        <authorList>
            <consortium name="The Broad Institute Genome Sequencing Platform"/>
            <person name="Ma L.-J.J."/>
            <person name="Klosterman S.J."/>
            <person name="Subbarao K."/>
            <person name="Dobinson K."/>
            <person name="Veronese P."/>
            <person name="Kang S."/>
            <person name="Gold S.E."/>
            <person name="Young S."/>
            <person name="Jaffe D."/>
            <person name="Gnerre S."/>
            <person name="Berlin A."/>
            <person name="Heiman D."/>
            <person name="Hepburn T."/>
            <person name="Sykes S."/>
            <person name="Alvarado L."/>
            <person name="Kodira C.D."/>
            <person name="Lander E."/>
            <person name="Galagan J."/>
            <person name="Nusbaum C."/>
            <person name="Birren B."/>
        </authorList>
    </citation>
    <scope>NUCLEOTIDE SEQUENCE [LARGE SCALE GENOMIC DNA]</scope>
    <source>
        <strain evidence="3">VdLs.17 / ATCC MYA-4575 / FGSC 10137</strain>
    </source>
</reference>
<dbReference type="HOGENOM" id="CLU_1429021_0_0_1"/>
<dbReference type="Proteomes" id="UP000001611">
    <property type="component" value="Chromosome 4"/>
</dbReference>
<protein>
    <submittedName>
        <fullName evidence="2">Uncharacterized protein</fullName>
    </submittedName>
</protein>
<evidence type="ECO:0000313" key="2">
    <source>
        <dbReference type="EMBL" id="EGY23726.1"/>
    </source>
</evidence>
<feature type="region of interest" description="Disordered" evidence="1">
    <location>
        <begin position="1"/>
        <end position="49"/>
    </location>
</feature>
<dbReference type="EMBL" id="DS572703">
    <property type="protein sequence ID" value="EGY23726.1"/>
    <property type="molecule type" value="Genomic_DNA"/>
</dbReference>
<accession>G2X4T2</accession>
<sequence length="190" mass="21221">MFSTPPASPGPTICSDGAIRRRPPTPPPSNASSVDQIATSQEPGINPDMNYRTLVTDWLDRLEPEPRDENLQGEEDPQHGEYLLPQLLFKACELASLIFSYEGGQSDFLWVLQGGWPPNDFIEVQSDVSLCAHLSNVAGGPKCFVPHPDLGDEELLLMRTAWESSYFDTDFYLYIVHNIAHNAFEFLHSV</sequence>
<dbReference type="GeneID" id="20706627"/>
<dbReference type="RefSeq" id="XP_009653195.1">
    <property type="nucleotide sequence ID" value="XM_009654900.1"/>
</dbReference>